<evidence type="ECO:0000313" key="1">
    <source>
        <dbReference type="EMBL" id="CAB5034168.1"/>
    </source>
</evidence>
<dbReference type="AlphaFoldDB" id="A0A6J7S0L9"/>
<accession>A0A6J7S0L9</accession>
<gene>
    <name evidence="1" type="ORF">UFOPK4175_00649</name>
</gene>
<protein>
    <submittedName>
        <fullName evidence="1">Unannotated protein</fullName>
    </submittedName>
</protein>
<sequence>MRQRRCDVGVDRLVVGGNTAERRCHRLRKAVVNLYVGGAFVVSPAPLSILRYSSVVASPGAGQPAVREQAGIVVLTAGRELPLPVVHRRVGNEAKRLRDDGAIDLQTVAFKRTVAEQRLGSKLAELFRPIAALRRRIAGSEQIAVDREVFRRDRVRLNLLARQQQENLGLLCRLRFVIVLSPAQEAFDYRNFQRLKILLRAVEGQIGVHAVRRVRGRAR</sequence>
<name>A0A6J7S0L9_9ZZZZ</name>
<dbReference type="EMBL" id="CAFBPX010000097">
    <property type="protein sequence ID" value="CAB5034168.1"/>
    <property type="molecule type" value="Genomic_DNA"/>
</dbReference>
<reference evidence="1" key="1">
    <citation type="submission" date="2020-05" db="EMBL/GenBank/DDBJ databases">
        <authorList>
            <person name="Chiriac C."/>
            <person name="Salcher M."/>
            <person name="Ghai R."/>
            <person name="Kavagutti S V."/>
        </authorList>
    </citation>
    <scope>NUCLEOTIDE SEQUENCE</scope>
</reference>
<proteinExistence type="predicted"/>
<organism evidence="1">
    <name type="scientific">freshwater metagenome</name>
    <dbReference type="NCBI Taxonomy" id="449393"/>
    <lineage>
        <taxon>unclassified sequences</taxon>
        <taxon>metagenomes</taxon>
        <taxon>ecological metagenomes</taxon>
    </lineage>
</organism>